<sequence>MIRDLVSSLLDEKLANISTKNDLTDLSNYIKAHKEENSLLKTEIASLKELNLKMDSRLEELEISARSKNLIFKGAKNSPSDYSNKFHSISDQFQNILLL</sequence>
<name>A0AAW1DEC8_9HEMI</name>
<feature type="coiled-coil region" evidence="1">
    <location>
        <begin position="30"/>
        <end position="64"/>
    </location>
</feature>
<proteinExistence type="predicted"/>
<dbReference type="AlphaFoldDB" id="A0AAW1DEC8"/>
<evidence type="ECO:0000256" key="1">
    <source>
        <dbReference type="SAM" id="Coils"/>
    </source>
</evidence>
<keyword evidence="1" id="KW-0175">Coiled coil</keyword>
<dbReference type="Proteomes" id="UP001461498">
    <property type="component" value="Unassembled WGS sequence"/>
</dbReference>
<organism evidence="2 3">
    <name type="scientific">Rhynocoris fuscipes</name>
    <dbReference type="NCBI Taxonomy" id="488301"/>
    <lineage>
        <taxon>Eukaryota</taxon>
        <taxon>Metazoa</taxon>
        <taxon>Ecdysozoa</taxon>
        <taxon>Arthropoda</taxon>
        <taxon>Hexapoda</taxon>
        <taxon>Insecta</taxon>
        <taxon>Pterygota</taxon>
        <taxon>Neoptera</taxon>
        <taxon>Paraneoptera</taxon>
        <taxon>Hemiptera</taxon>
        <taxon>Heteroptera</taxon>
        <taxon>Panheteroptera</taxon>
        <taxon>Cimicomorpha</taxon>
        <taxon>Reduviidae</taxon>
        <taxon>Harpactorinae</taxon>
        <taxon>Harpactorini</taxon>
        <taxon>Rhynocoris</taxon>
    </lineage>
</organism>
<gene>
    <name evidence="2" type="ORF">O3M35_008753</name>
</gene>
<evidence type="ECO:0000313" key="3">
    <source>
        <dbReference type="Proteomes" id="UP001461498"/>
    </source>
</evidence>
<keyword evidence="3" id="KW-1185">Reference proteome</keyword>
<reference evidence="2 3" key="1">
    <citation type="submission" date="2022-12" db="EMBL/GenBank/DDBJ databases">
        <title>Chromosome-level genome assembly of true bugs.</title>
        <authorList>
            <person name="Ma L."/>
            <person name="Li H."/>
        </authorList>
    </citation>
    <scope>NUCLEOTIDE SEQUENCE [LARGE SCALE GENOMIC DNA]</scope>
    <source>
        <strain evidence="2">Lab_2022b</strain>
    </source>
</reference>
<accession>A0AAW1DEC8</accession>
<evidence type="ECO:0000313" key="2">
    <source>
        <dbReference type="EMBL" id="KAK9506904.1"/>
    </source>
</evidence>
<dbReference type="EMBL" id="JAPXFL010000005">
    <property type="protein sequence ID" value="KAK9506904.1"/>
    <property type="molecule type" value="Genomic_DNA"/>
</dbReference>
<comment type="caution">
    <text evidence="2">The sequence shown here is derived from an EMBL/GenBank/DDBJ whole genome shotgun (WGS) entry which is preliminary data.</text>
</comment>
<protein>
    <submittedName>
        <fullName evidence="2">Uncharacterized protein</fullName>
    </submittedName>
</protein>